<evidence type="ECO:0000256" key="1">
    <source>
        <dbReference type="SAM" id="Phobius"/>
    </source>
</evidence>
<keyword evidence="1" id="KW-0812">Transmembrane</keyword>
<reference evidence="2 3" key="1">
    <citation type="submission" date="2021-03" db="EMBL/GenBank/DDBJ databases">
        <title>Antimicrobial resistance genes in bacteria isolated from Japanese honey, and their potential for conferring macrolide and lincosamide resistance in the American foulbrood pathogen Paenibacillus larvae.</title>
        <authorList>
            <person name="Okamoto M."/>
            <person name="Kumagai M."/>
            <person name="Kanamori H."/>
            <person name="Takamatsu D."/>
        </authorList>
    </citation>
    <scope>NUCLEOTIDE SEQUENCE [LARGE SCALE GENOMIC DNA]</scope>
    <source>
        <strain evidence="2 3">J41TS12</strain>
    </source>
</reference>
<comment type="caution">
    <text evidence="2">The sequence shown here is derived from an EMBL/GenBank/DDBJ whole genome shotgun (WGS) entry which is preliminary data.</text>
</comment>
<feature type="transmembrane region" description="Helical" evidence="1">
    <location>
        <begin position="12"/>
        <end position="31"/>
    </location>
</feature>
<dbReference type="InterPro" id="IPR010898">
    <property type="entry name" value="Hpre_diP_synth_I"/>
</dbReference>
<name>A0A919XT39_9BACL</name>
<feature type="transmembrane region" description="Helical" evidence="1">
    <location>
        <begin position="116"/>
        <end position="136"/>
    </location>
</feature>
<protein>
    <submittedName>
        <fullName evidence="2">Heptaprenyl diphosphate synthase subunit I</fullName>
    </submittedName>
</protein>
<keyword evidence="1" id="KW-1133">Transmembrane helix</keyword>
<feature type="transmembrane region" description="Helical" evidence="1">
    <location>
        <begin position="43"/>
        <end position="60"/>
    </location>
</feature>
<dbReference type="Gene3D" id="1.10.1760.20">
    <property type="match status" value="1"/>
</dbReference>
<dbReference type="Proteomes" id="UP000681162">
    <property type="component" value="Unassembled WGS sequence"/>
</dbReference>
<dbReference type="Pfam" id="PF07456">
    <property type="entry name" value="Hpre_diP_synt_I"/>
    <property type="match status" value="1"/>
</dbReference>
<feature type="transmembrane region" description="Helical" evidence="1">
    <location>
        <begin position="80"/>
        <end position="104"/>
    </location>
</feature>
<dbReference type="AlphaFoldDB" id="A0A919XT39"/>
<dbReference type="EMBL" id="BORR01000009">
    <property type="protein sequence ID" value="GIO37936.1"/>
    <property type="molecule type" value="Genomic_DNA"/>
</dbReference>
<sequence length="186" mass="19671">MPSLNEQANLSLKRTVIVAIFAAVAVVLSLIEASIPVNMGVPGAKLGLANIMVLTCLYFLRGRDALMVVILKTLLSSFMLGTFSSLLFSISGALLSFLAMWGLLSFGRENFSMVSVSIVGGISHNIGQLGAAAVYLKTTKIMSYLPVLLIAGVLTGIAVGLAVRYLIPSLSKLSLFEGFLTKSVQN</sequence>
<proteinExistence type="predicted"/>
<evidence type="ECO:0000313" key="3">
    <source>
        <dbReference type="Proteomes" id="UP000681162"/>
    </source>
</evidence>
<keyword evidence="1" id="KW-0472">Membrane</keyword>
<evidence type="ECO:0000313" key="2">
    <source>
        <dbReference type="EMBL" id="GIO37936.1"/>
    </source>
</evidence>
<keyword evidence="3" id="KW-1185">Reference proteome</keyword>
<gene>
    <name evidence="2" type="ORF">J41TS12_27970</name>
</gene>
<dbReference type="RefSeq" id="WP_212940153.1">
    <property type="nucleotide sequence ID" value="NZ_BORR01000009.1"/>
</dbReference>
<dbReference type="InterPro" id="IPR014535">
    <property type="entry name" value="Hpre_diP_synt_I"/>
</dbReference>
<organism evidence="2 3">
    <name type="scientific">Paenibacillus antibioticophila</name>
    <dbReference type="NCBI Taxonomy" id="1274374"/>
    <lineage>
        <taxon>Bacteria</taxon>
        <taxon>Bacillati</taxon>
        <taxon>Bacillota</taxon>
        <taxon>Bacilli</taxon>
        <taxon>Bacillales</taxon>
        <taxon>Paenibacillaceae</taxon>
        <taxon>Paenibacillus</taxon>
    </lineage>
</organism>
<accession>A0A919XT39</accession>
<dbReference type="PIRSF" id="PIRSF027391">
    <property type="entry name" value="Hpre_diP_synt_I"/>
    <property type="match status" value="1"/>
</dbReference>
<feature type="transmembrane region" description="Helical" evidence="1">
    <location>
        <begin position="143"/>
        <end position="167"/>
    </location>
</feature>